<dbReference type="EMBL" id="PEDL01000001">
    <property type="protein sequence ID" value="PHV72337.1"/>
    <property type="molecule type" value="Genomic_DNA"/>
</dbReference>
<evidence type="ECO:0000313" key="1">
    <source>
        <dbReference type="EMBL" id="PHV72337.1"/>
    </source>
</evidence>
<evidence type="ECO:0000313" key="2">
    <source>
        <dbReference type="Proteomes" id="UP000224460"/>
    </source>
</evidence>
<reference evidence="1" key="1">
    <citation type="submission" date="2017-10" db="EMBL/GenBank/DDBJ databases">
        <title>Genome sequence of cellulolytic Lachnospiraceae bacterium XHS1971 isolated from hotspring sediment.</title>
        <authorList>
            <person name="Vasudevan G."/>
            <person name="Joshi A.J."/>
            <person name="Hivarkar S."/>
            <person name="Lanjekar V.B."/>
            <person name="Dhakephalkar P.K."/>
            <person name="Dagar S."/>
        </authorList>
    </citation>
    <scope>NUCLEOTIDE SEQUENCE</scope>
    <source>
        <strain evidence="1">XHS1971</strain>
    </source>
</reference>
<gene>
    <name evidence="1" type="ORF">CS063_02345</name>
</gene>
<organism evidence="1 2">
    <name type="scientific">Sporanaerobium hydrogeniformans</name>
    <dbReference type="NCBI Taxonomy" id="3072179"/>
    <lineage>
        <taxon>Bacteria</taxon>
        <taxon>Bacillati</taxon>
        <taxon>Bacillota</taxon>
        <taxon>Clostridia</taxon>
        <taxon>Lachnospirales</taxon>
        <taxon>Lachnospiraceae</taxon>
        <taxon>Sporanaerobium</taxon>
    </lineage>
</organism>
<keyword evidence="2" id="KW-1185">Reference proteome</keyword>
<sequence length="98" mass="11281">MDFFFVLFFVGKWFYKKECLGFGDVRLMALIGLYVSIDLLFLTLFLASVLAAFYGIILFFKNKKSEAYPFAPFINGAALIAILYGYPILDWYGQLRGF</sequence>
<dbReference type="Proteomes" id="UP000224460">
    <property type="component" value="Unassembled WGS sequence"/>
</dbReference>
<comment type="caution">
    <text evidence="1">The sequence shown here is derived from an EMBL/GenBank/DDBJ whole genome shotgun (WGS) entry which is preliminary data.</text>
</comment>
<name>A0AC61DK14_9FIRM</name>
<protein>
    <submittedName>
        <fullName evidence="1">Uncharacterized protein</fullName>
    </submittedName>
</protein>
<accession>A0AC61DK14</accession>
<proteinExistence type="predicted"/>